<dbReference type="InterPro" id="IPR036390">
    <property type="entry name" value="WH_DNA-bd_sf"/>
</dbReference>
<evidence type="ECO:0000256" key="2">
    <source>
        <dbReference type="ARBA" id="ARBA00023125"/>
    </source>
</evidence>
<dbReference type="InterPro" id="IPR011008">
    <property type="entry name" value="Dimeric_a/b-barrel"/>
</dbReference>
<dbReference type="GO" id="GO:0043565">
    <property type="term" value="F:sequence-specific DNA binding"/>
    <property type="evidence" value="ECO:0007669"/>
    <property type="project" value="InterPro"/>
</dbReference>
<dbReference type="SUPFAM" id="SSF54909">
    <property type="entry name" value="Dimeric alpha+beta barrel"/>
    <property type="match status" value="1"/>
</dbReference>
<dbReference type="GO" id="GO:0043200">
    <property type="term" value="P:response to amino acid"/>
    <property type="evidence" value="ECO:0007669"/>
    <property type="project" value="TreeGrafter"/>
</dbReference>
<dbReference type="CDD" id="cd00090">
    <property type="entry name" value="HTH_ARSR"/>
    <property type="match status" value="1"/>
</dbReference>
<accession>A0A221JVY3</accession>
<dbReference type="PROSITE" id="PS50956">
    <property type="entry name" value="HTH_ASNC_2"/>
    <property type="match status" value="1"/>
</dbReference>
<dbReference type="PANTHER" id="PTHR30154:SF34">
    <property type="entry name" value="TRANSCRIPTIONAL REGULATOR AZLB"/>
    <property type="match status" value="1"/>
</dbReference>
<dbReference type="SMART" id="SM00418">
    <property type="entry name" value="HTH_ARSR"/>
    <property type="match status" value="1"/>
</dbReference>
<dbReference type="InterPro" id="IPR019888">
    <property type="entry name" value="Tscrpt_reg_AsnC-like"/>
</dbReference>
<organism evidence="6 7">
    <name type="scientific">Pseudosulfitobacter pseudonitzschiae</name>
    <dbReference type="NCBI Taxonomy" id="1402135"/>
    <lineage>
        <taxon>Bacteria</taxon>
        <taxon>Pseudomonadati</taxon>
        <taxon>Pseudomonadota</taxon>
        <taxon>Alphaproteobacteria</taxon>
        <taxon>Rhodobacterales</taxon>
        <taxon>Roseobacteraceae</taxon>
        <taxon>Pseudosulfitobacter</taxon>
    </lineage>
</organism>
<evidence type="ECO:0000313" key="7">
    <source>
        <dbReference type="Proteomes" id="UP000199754"/>
    </source>
</evidence>
<keyword evidence="2" id="KW-0238">DNA-binding</keyword>
<dbReference type="Gene3D" id="3.30.70.920">
    <property type="match status" value="1"/>
</dbReference>
<dbReference type="KEGG" id="spse:SULPSESMR1_00011"/>
<dbReference type="GO" id="GO:0003700">
    <property type="term" value="F:DNA-binding transcription factor activity"/>
    <property type="evidence" value="ECO:0007669"/>
    <property type="project" value="InterPro"/>
</dbReference>
<dbReference type="Pfam" id="PF01037">
    <property type="entry name" value="AsnC_trans_reg"/>
    <property type="match status" value="1"/>
</dbReference>
<dbReference type="InterPro" id="IPR019887">
    <property type="entry name" value="Tscrpt_reg_AsnC/Lrp_C"/>
</dbReference>
<dbReference type="InterPro" id="IPR036388">
    <property type="entry name" value="WH-like_DNA-bd_sf"/>
</dbReference>
<evidence type="ECO:0000256" key="1">
    <source>
        <dbReference type="ARBA" id="ARBA00023015"/>
    </source>
</evidence>
<feature type="domain" description="HTH arsR-type" evidence="5">
    <location>
        <begin position="1"/>
        <end position="83"/>
    </location>
</feature>
<feature type="domain" description="HTH asnC-type" evidence="4">
    <location>
        <begin position="4"/>
        <end position="65"/>
    </location>
</feature>
<reference evidence="6 7" key="1">
    <citation type="submission" date="2017-07" db="EMBL/GenBank/DDBJ databases">
        <title>Genome Sequence of Sulfitobacter pseudonitzschiae Strain SMR1 Isolated from a culture of the Diatom Skeletonema marinoi.</title>
        <authorList>
            <person name="Topel M."/>
            <person name="Pinder M.I.M."/>
            <person name="Johansson O.N."/>
            <person name="Kourtchenko O."/>
            <person name="Godhe A."/>
            <person name="Clarke A.K."/>
        </authorList>
    </citation>
    <scope>NUCLEOTIDE SEQUENCE [LARGE SCALE GENOMIC DNA]</scope>
    <source>
        <strain evidence="6 7">SMR1</strain>
    </source>
</reference>
<dbReference type="SMART" id="SM00344">
    <property type="entry name" value="HTH_ASNC"/>
    <property type="match status" value="1"/>
</dbReference>
<dbReference type="OrthoDB" id="9803143at2"/>
<keyword evidence="7" id="KW-1185">Reference proteome</keyword>
<dbReference type="PROSITE" id="PS50987">
    <property type="entry name" value="HTH_ARSR_2"/>
    <property type="match status" value="1"/>
</dbReference>
<dbReference type="Gene3D" id="1.10.10.10">
    <property type="entry name" value="Winged helix-like DNA-binding domain superfamily/Winged helix DNA-binding domain"/>
    <property type="match status" value="1"/>
</dbReference>
<dbReference type="PRINTS" id="PR00033">
    <property type="entry name" value="HTHASNC"/>
</dbReference>
<sequence length="153" mass="17429">MRTLDETDLRILRAMQSDGALSVTEIAERAGISQSPCSRRIASLQNDGIIKGKRTMLDRRKLGFDTLVIVRIKLVSHEAENLEKFKQAVRKIPEIQIALLVLGDFDFYLRMIVEDIEHYQRLLQDQLVTLPGVREMQSSVILEVVKDTNALPI</sequence>
<proteinExistence type="predicted"/>
<evidence type="ECO:0000259" key="5">
    <source>
        <dbReference type="PROSITE" id="PS50987"/>
    </source>
</evidence>
<evidence type="ECO:0000313" key="6">
    <source>
        <dbReference type="EMBL" id="ASM70852.1"/>
    </source>
</evidence>
<name>A0A221JVY3_9RHOB</name>
<gene>
    <name evidence="6" type="primary">lrp</name>
    <name evidence="6" type="ORF">SULPSESMR1_00011</name>
</gene>
<dbReference type="InterPro" id="IPR000485">
    <property type="entry name" value="AsnC-type_HTH_dom"/>
</dbReference>
<keyword evidence="3" id="KW-0804">Transcription</keyword>
<dbReference type="EMBL" id="CP022415">
    <property type="protein sequence ID" value="ASM70852.1"/>
    <property type="molecule type" value="Genomic_DNA"/>
</dbReference>
<dbReference type="Pfam" id="PF13412">
    <property type="entry name" value="HTH_24"/>
    <property type="match status" value="1"/>
</dbReference>
<dbReference type="Proteomes" id="UP000199754">
    <property type="component" value="Chromosome"/>
</dbReference>
<evidence type="ECO:0000259" key="4">
    <source>
        <dbReference type="PROSITE" id="PS50956"/>
    </source>
</evidence>
<protein>
    <submittedName>
        <fullName evidence="6">Leucine-responsive regulatory protein</fullName>
    </submittedName>
</protein>
<dbReference type="AlphaFoldDB" id="A0A221JVY3"/>
<dbReference type="InterPro" id="IPR011991">
    <property type="entry name" value="ArsR-like_HTH"/>
</dbReference>
<dbReference type="InterPro" id="IPR001845">
    <property type="entry name" value="HTH_ArsR_DNA-bd_dom"/>
</dbReference>
<dbReference type="RefSeq" id="WP_089418989.1">
    <property type="nucleotide sequence ID" value="NZ_CP022415.1"/>
</dbReference>
<dbReference type="GO" id="GO:0005829">
    <property type="term" value="C:cytosol"/>
    <property type="evidence" value="ECO:0007669"/>
    <property type="project" value="TreeGrafter"/>
</dbReference>
<dbReference type="SUPFAM" id="SSF46785">
    <property type="entry name" value="Winged helix' DNA-binding domain"/>
    <property type="match status" value="1"/>
</dbReference>
<keyword evidence="1" id="KW-0805">Transcription regulation</keyword>
<evidence type="ECO:0000256" key="3">
    <source>
        <dbReference type="ARBA" id="ARBA00023163"/>
    </source>
</evidence>
<dbReference type="PANTHER" id="PTHR30154">
    <property type="entry name" value="LEUCINE-RESPONSIVE REGULATORY PROTEIN"/>
    <property type="match status" value="1"/>
</dbReference>